<keyword evidence="3" id="KW-1185">Reference proteome</keyword>
<organism evidence="2 3">
    <name type="scientific">Portunus trituberculatus</name>
    <name type="common">Swimming crab</name>
    <name type="synonym">Neptunus trituberculatus</name>
    <dbReference type="NCBI Taxonomy" id="210409"/>
    <lineage>
        <taxon>Eukaryota</taxon>
        <taxon>Metazoa</taxon>
        <taxon>Ecdysozoa</taxon>
        <taxon>Arthropoda</taxon>
        <taxon>Crustacea</taxon>
        <taxon>Multicrustacea</taxon>
        <taxon>Malacostraca</taxon>
        <taxon>Eumalacostraca</taxon>
        <taxon>Eucarida</taxon>
        <taxon>Decapoda</taxon>
        <taxon>Pleocyemata</taxon>
        <taxon>Brachyura</taxon>
        <taxon>Eubrachyura</taxon>
        <taxon>Portunoidea</taxon>
        <taxon>Portunidae</taxon>
        <taxon>Portuninae</taxon>
        <taxon>Portunus</taxon>
    </lineage>
</organism>
<comment type="caution">
    <text evidence="2">The sequence shown here is derived from an EMBL/GenBank/DDBJ whole genome shotgun (WGS) entry which is preliminary data.</text>
</comment>
<gene>
    <name evidence="2" type="ORF">E2C01_036208</name>
</gene>
<dbReference type="AlphaFoldDB" id="A0A5B7FAQ6"/>
<proteinExistence type="predicted"/>
<protein>
    <submittedName>
        <fullName evidence="2">Uncharacterized protein</fullName>
    </submittedName>
</protein>
<dbReference type="Proteomes" id="UP000324222">
    <property type="component" value="Unassembled WGS sequence"/>
</dbReference>
<name>A0A5B7FAQ6_PORTR</name>
<evidence type="ECO:0000313" key="3">
    <source>
        <dbReference type="Proteomes" id="UP000324222"/>
    </source>
</evidence>
<reference evidence="2 3" key="1">
    <citation type="submission" date="2019-05" db="EMBL/GenBank/DDBJ databases">
        <title>Another draft genome of Portunus trituberculatus and its Hox gene families provides insights of decapod evolution.</title>
        <authorList>
            <person name="Jeong J.-H."/>
            <person name="Song I."/>
            <person name="Kim S."/>
            <person name="Choi T."/>
            <person name="Kim D."/>
            <person name="Ryu S."/>
            <person name="Kim W."/>
        </authorList>
    </citation>
    <scope>NUCLEOTIDE SEQUENCE [LARGE SCALE GENOMIC DNA]</scope>
    <source>
        <tissue evidence="2">Muscle</tissue>
    </source>
</reference>
<dbReference type="EMBL" id="VSRR010005492">
    <property type="protein sequence ID" value="MPC42585.1"/>
    <property type="molecule type" value="Genomic_DNA"/>
</dbReference>
<evidence type="ECO:0000256" key="1">
    <source>
        <dbReference type="SAM" id="MobiDB-lite"/>
    </source>
</evidence>
<feature type="region of interest" description="Disordered" evidence="1">
    <location>
        <begin position="1"/>
        <end position="25"/>
    </location>
</feature>
<evidence type="ECO:0000313" key="2">
    <source>
        <dbReference type="EMBL" id="MPC42585.1"/>
    </source>
</evidence>
<accession>A0A5B7FAQ6</accession>
<sequence>MRGRSRGQAVGQLEPRQLEKGVKKRGKAKGEVSVGTVGLFSVFTIAGEEVVNHMCVYVRFFRIQPHSSLPYGCDAPKPMTRNGGSLISVMGYVTTKPSEHASRGLLAAVSHLIHIIMFLPCLPAALTERPARTDLGGIGLLPSDSDRRYFMHRFNGSLLSGGVTGRPGRRSSSTLS</sequence>